<dbReference type="AlphaFoldDB" id="A0A9W6XX80"/>
<name>A0A9W6XX80_9STRA</name>
<gene>
    <name evidence="2" type="ORF">Plil01_001708800</name>
</gene>
<sequence>MGRRPTPHSANETTDPSKVPLPKTPTKTAEASRGRKAPAAVFSAINEQQTREEEEEDEQDGERITFSGTSNADKVRWNAWRRPKCGLDHPALGADN</sequence>
<comment type="caution">
    <text evidence="2">The sequence shown here is derived from an EMBL/GenBank/DDBJ whole genome shotgun (WGS) entry which is preliminary data.</text>
</comment>
<dbReference type="EMBL" id="BSXW01004039">
    <property type="protein sequence ID" value="GMF47815.1"/>
    <property type="molecule type" value="Genomic_DNA"/>
</dbReference>
<evidence type="ECO:0000256" key="1">
    <source>
        <dbReference type="SAM" id="MobiDB-lite"/>
    </source>
</evidence>
<proteinExistence type="predicted"/>
<accession>A0A9W6XX80</accession>
<keyword evidence="3" id="KW-1185">Reference proteome</keyword>
<protein>
    <submittedName>
        <fullName evidence="2">Unnamed protein product</fullName>
    </submittedName>
</protein>
<feature type="region of interest" description="Disordered" evidence="1">
    <location>
        <begin position="1"/>
        <end position="73"/>
    </location>
</feature>
<organism evidence="2 3">
    <name type="scientific">Phytophthora lilii</name>
    <dbReference type="NCBI Taxonomy" id="2077276"/>
    <lineage>
        <taxon>Eukaryota</taxon>
        <taxon>Sar</taxon>
        <taxon>Stramenopiles</taxon>
        <taxon>Oomycota</taxon>
        <taxon>Peronosporomycetes</taxon>
        <taxon>Peronosporales</taxon>
        <taxon>Peronosporaceae</taxon>
        <taxon>Phytophthora</taxon>
    </lineage>
</organism>
<reference evidence="2" key="1">
    <citation type="submission" date="2023-04" db="EMBL/GenBank/DDBJ databases">
        <title>Phytophthora lilii NBRC 32176.</title>
        <authorList>
            <person name="Ichikawa N."/>
            <person name="Sato H."/>
            <person name="Tonouchi N."/>
        </authorList>
    </citation>
    <scope>NUCLEOTIDE SEQUENCE</scope>
    <source>
        <strain evidence="2">NBRC 32176</strain>
    </source>
</reference>
<dbReference type="Proteomes" id="UP001165083">
    <property type="component" value="Unassembled WGS sequence"/>
</dbReference>
<evidence type="ECO:0000313" key="2">
    <source>
        <dbReference type="EMBL" id="GMF47815.1"/>
    </source>
</evidence>
<evidence type="ECO:0000313" key="3">
    <source>
        <dbReference type="Proteomes" id="UP001165083"/>
    </source>
</evidence>